<dbReference type="PANTHER" id="PTHR41700:SF1">
    <property type="entry name" value="N-ACETYLTRANSFERASE DOMAIN-CONTAINING PROTEIN"/>
    <property type="match status" value="1"/>
</dbReference>
<dbReference type="PANTHER" id="PTHR41700">
    <property type="entry name" value="GCN5-RELATED N-ACETYLTRANSFERASE"/>
    <property type="match status" value="1"/>
</dbReference>
<name>A0ABS5KIZ5_9ACTN</name>
<evidence type="ECO:0000313" key="1">
    <source>
        <dbReference type="EMBL" id="MBS2545890.1"/>
    </source>
</evidence>
<dbReference type="EMBL" id="JAAFYZ010000007">
    <property type="protein sequence ID" value="MBS2545890.1"/>
    <property type="molecule type" value="Genomic_DNA"/>
</dbReference>
<organism evidence="1 2">
    <name type="scientific">Catenulispora pinistramenti</name>
    <dbReference type="NCBI Taxonomy" id="2705254"/>
    <lineage>
        <taxon>Bacteria</taxon>
        <taxon>Bacillati</taxon>
        <taxon>Actinomycetota</taxon>
        <taxon>Actinomycetes</taxon>
        <taxon>Catenulisporales</taxon>
        <taxon>Catenulisporaceae</taxon>
        <taxon>Catenulispora</taxon>
    </lineage>
</organism>
<sequence>MPPSPTPPARALIAKAHAQAEAAARAAAVTIRELTEPGEHGAAAEVFTRVWALEPGQSLVPTGLMRVMAYEGCYIAGVFDDRHGDRLIGAATAFLASDVEQRGGIHLHSHITGMLNEAGGRHAGFALKLHQRAWALSRGLRRITWTFDPLVRANAYFNLAKLGADATAYLVDFYGDMPDGVNAGQGSDRLLMSWALDSARTDTAAGGTRIEPQNEESLLSANKVLLSGIAPGMRPDPGPPSDFGGSLLCATPAAIQTLRREQPELARSWRFALRGALTDAMGRGYRITGFTRSGWYLLEQPEQPEHHEENERR</sequence>
<keyword evidence="2" id="KW-1185">Reference proteome</keyword>
<evidence type="ECO:0008006" key="3">
    <source>
        <dbReference type="Google" id="ProtNLM"/>
    </source>
</evidence>
<proteinExistence type="predicted"/>
<gene>
    <name evidence="1" type="ORF">KGQ19_03315</name>
</gene>
<dbReference type="SUPFAM" id="SSF55729">
    <property type="entry name" value="Acyl-CoA N-acyltransferases (Nat)"/>
    <property type="match status" value="1"/>
</dbReference>
<accession>A0ABS5KIZ5</accession>
<protein>
    <recommendedName>
        <fullName evidence="3">GNAT family N-acetyltransferase</fullName>
    </recommendedName>
</protein>
<dbReference type="RefSeq" id="WP_212007544.1">
    <property type="nucleotide sequence ID" value="NZ_JAAFYZ010000007.1"/>
</dbReference>
<reference evidence="1 2" key="1">
    <citation type="submission" date="2020-02" db="EMBL/GenBank/DDBJ databases">
        <title>Acidophilic actinobacteria isolated from forest soil.</title>
        <authorList>
            <person name="Golinska P."/>
        </authorList>
    </citation>
    <scope>NUCLEOTIDE SEQUENCE [LARGE SCALE GENOMIC DNA]</scope>
    <source>
        <strain evidence="1 2">NL8</strain>
    </source>
</reference>
<comment type="caution">
    <text evidence="1">The sequence shown here is derived from an EMBL/GenBank/DDBJ whole genome shotgun (WGS) entry which is preliminary data.</text>
</comment>
<dbReference type="InterPro" id="IPR038764">
    <property type="entry name" value="GNAT_N_AcTrfase_prd"/>
</dbReference>
<dbReference type="Proteomes" id="UP000730482">
    <property type="component" value="Unassembled WGS sequence"/>
</dbReference>
<dbReference type="InterPro" id="IPR016181">
    <property type="entry name" value="Acyl_CoA_acyltransferase"/>
</dbReference>
<evidence type="ECO:0000313" key="2">
    <source>
        <dbReference type="Proteomes" id="UP000730482"/>
    </source>
</evidence>